<dbReference type="Proteomes" id="UP001055172">
    <property type="component" value="Unassembled WGS sequence"/>
</dbReference>
<dbReference type="EMBL" id="BPPX01000020">
    <property type="protein sequence ID" value="GJC86049.1"/>
    <property type="molecule type" value="Genomic_DNA"/>
</dbReference>
<comment type="caution">
    <text evidence="3">The sequence shown here is derived from an EMBL/GenBank/DDBJ whole genome shotgun (WGS) entry which is preliminary data.</text>
</comment>
<dbReference type="PANTHER" id="PTHR10039">
    <property type="entry name" value="AMELOGENIN"/>
    <property type="match status" value="1"/>
</dbReference>
<protein>
    <recommendedName>
        <fullName evidence="2">Nephrocystin 3-like N-terminal domain-containing protein</fullName>
    </recommendedName>
</protein>
<dbReference type="InterPro" id="IPR056884">
    <property type="entry name" value="NPHP3-like_N"/>
</dbReference>
<evidence type="ECO:0000313" key="4">
    <source>
        <dbReference type="Proteomes" id="UP001055172"/>
    </source>
</evidence>
<feature type="domain" description="Nephrocystin 3-like N-terminal" evidence="2">
    <location>
        <begin position="4"/>
        <end position="52"/>
    </location>
</feature>
<evidence type="ECO:0000256" key="1">
    <source>
        <dbReference type="ARBA" id="ARBA00022737"/>
    </source>
</evidence>
<sequence length="119" mass="13612">MLKSQAKGFERIFFVIDALDECLDDMETNTLNNFLEICQELPDNFRLMFTSRPVTKFALLIKPGCELKIAANNDDINAYLHKFIKSRPQLNGIVEKGCKADPLFRDKTLETIVDKSHGM</sequence>
<gene>
    <name evidence="3" type="ORF">ColLi_08887</name>
</gene>
<organism evidence="3 4">
    <name type="scientific">Colletotrichum liriopes</name>
    <dbReference type="NCBI Taxonomy" id="708192"/>
    <lineage>
        <taxon>Eukaryota</taxon>
        <taxon>Fungi</taxon>
        <taxon>Dikarya</taxon>
        <taxon>Ascomycota</taxon>
        <taxon>Pezizomycotina</taxon>
        <taxon>Sordariomycetes</taxon>
        <taxon>Hypocreomycetidae</taxon>
        <taxon>Glomerellales</taxon>
        <taxon>Glomerellaceae</taxon>
        <taxon>Colletotrichum</taxon>
        <taxon>Colletotrichum spaethianum species complex</taxon>
    </lineage>
</organism>
<keyword evidence="4" id="KW-1185">Reference proteome</keyword>
<reference evidence="3 4" key="1">
    <citation type="submission" date="2021-07" db="EMBL/GenBank/DDBJ databases">
        <title>Genome data of Colletotrichum spaethianum.</title>
        <authorList>
            <person name="Utami Y.D."/>
            <person name="Hiruma K."/>
        </authorList>
    </citation>
    <scope>NUCLEOTIDE SEQUENCE [LARGE SCALE GENOMIC DNA]</scope>
    <source>
        <strain evidence="3 4">MAFF 242679</strain>
    </source>
</reference>
<dbReference type="PANTHER" id="PTHR10039:SF16">
    <property type="entry name" value="GPI INOSITOL-DEACYLASE"/>
    <property type="match status" value="1"/>
</dbReference>
<evidence type="ECO:0000259" key="2">
    <source>
        <dbReference type="Pfam" id="PF24883"/>
    </source>
</evidence>
<proteinExistence type="predicted"/>
<evidence type="ECO:0000313" key="3">
    <source>
        <dbReference type="EMBL" id="GJC86049.1"/>
    </source>
</evidence>
<dbReference type="Pfam" id="PF24883">
    <property type="entry name" value="NPHP3_N"/>
    <property type="match status" value="1"/>
</dbReference>
<name>A0AA37LV82_9PEZI</name>
<keyword evidence="1" id="KW-0677">Repeat</keyword>
<dbReference type="AlphaFoldDB" id="A0AA37LV82"/>
<accession>A0AA37LV82</accession>